<dbReference type="InterPro" id="IPR001901">
    <property type="entry name" value="Translocase_SecE/Sec61-g"/>
</dbReference>
<keyword evidence="3 9" id="KW-1003">Cell membrane</keyword>
<dbReference type="Pfam" id="PF00584">
    <property type="entry name" value="SecE"/>
    <property type="match status" value="1"/>
</dbReference>
<accession>A0A0S7Y7J4</accession>
<dbReference type="GO" id="GO:0008320">
    <property type="term" value="F:protein transmembrane transporter activity"/>
    <property type="evidence" value="ECO:0007669"/>
    <property type="project" value="UniProtKB-UniRule"/>
</dbReference>
<dbReference type="HAMAP" id="MF_00422">
    <property type="entry name" value="SecE"/>
    <property type="match status" value="1"/>
</dbReference>
<dbReference type="InterPro" id="IPR005807">
    <property type="entry name" value="SecE_bac"/>
</dbReference>
<evidence type="ECO:0000313" key="10">
    <source>
        <dbReference type="EMBL" id="KPJ70515.1"/>
    </source>
</evidence>
<evidence type="ECO:0000256" key="8">
    <source>
        <dbReference type="ARBA" id="ARBA00023136"/>
    </source>
</evidence>
<protein>
    <recommendedName>
        <fullName evidence="9">Protein translocase subunit SecE</fullName>
    </recommendedName>
</protein>
<dbReference type="GO" id="GO:0009306">
    <property type="term" value="P:protein secretion"/>
    <property type="evidence" value="ECO:0007669"/>
    <property type="project" value="UniProtKB-UniRule"/>
</dbReference>
<name>A0A0S7Y7J4_UNCT6</name>
<dbReference type="GO" id="GO:0006605">
    <property type="term" value="P:protein targeting"/>
    <property type="evidence" value="ECO:0007669"/>
    <property type="project" value="UniProtKB-UniRule"/>
</dbReference>
<dbReference type="GO" id="GO:0005886">
    <property type="term" value="C:plasma membrane"/>
    <property type="evidence" value="ECO:0007669"/>
    <property type="project" value="UniProtKB-SubCell"/>
</dbReference>
<dbReference type="PATRIC" id="fig|1703772.3.peg.1673"/>
<evidence type="ECO:0000256" key="1">
    <source>
        <dbReference type="ARBA" id="ARBA00004370"/>
    </source>
</evidence>
<dbReference type="PANTHER" id="PTHR33910">
    <property type="entry name" value="PROTEIN TRANSLOCASE SUBUNIT SECE"/>
    <property type="match status" value="1"/>
</dbReference>
<dbReference type="EMBL" id="LJNI01000172">
    <property type="protein sequence ID" value="KPJ70515.1"/>
    <property type="molecule type" value="Genomic_DNA"/>
</dbReference>
<sequence>MLEKVINYIKKVYLEMRKVTWPTRNDLVNSTIVVIVISAIVAVIVFVLDTIFTSVLGIILK</sequence>
<evidence type="ECO:0000256" key="3">
    <source>
        <dbReference type="ARBA" id="ARBA00022475"/>
    </source>
</evidence>
<dbReference type="Gene3D" id="1.20.5.1030">
    <property type="entry name" value="Preprotein translocase secy subunit"/>
    <property type="match status" value="1"/>
</dbReference>
<keyword evidence="4 9" id="KW-0812">Transmembrane</keyword>
<dbReference type="PANTHER" id="PTHR33910:SF1">
    <property type="entry name" value="PROTEIN TRANSLOCASE SUBUNIT SECE"/>
    <property type="match status" value="1"/>
</dbReference>
<keyword evidence="7 9" id="KW-0811">Translocation</keyword>
<keyword evidence="6 9" id="KW-1133">Transmembrane helix</keyword>
<dbReference type="GO" id="GO:0043952">
    <property type="term" value="P:protein transport by the Sec complex"/>
    <property type="evidence" value="ECO:0007669"/>
    <property type="project" value="UniProtKB-UniRule"/>
</dbReference>
<dbReference type="InterPro" id="IPR038379">
    <property type="entry name" value="SecE_sf"/>
</dbReference>
<proteinExistence type="inferred from homology"/>
<dbReference type="GO" id="GO:0065002">
    <property type="term" value="P:intracellular protein transmembrane transport"/>
    <property type="evidence" value="ECO:0007669"/>
    <property type="project" value="UniProtKB-UniRule"/>
</dbReference>
<evidence type="ECO:0000256" key="4">
    <source>
        <dbReference type="ARBA" id="ARBA00022692"/>
    </source>
</evidence>
<keyword evidence="8 9" id="KW-0472">Membrane</keyword>
<gene>
    <name evidence="9" type="primary">secE</name>
    <name evidence="10" type="ORF">AMJ52_09875</name>
</gene>
<dbReference type="AlphaFoldDB" id="A0A0S7Y7J4"/>
<evidence type="ECO:0000256" key="6">
    <source>
        <dbReference type="ARBA" id="ARBA00022989"/>
    </source>
</evidence>
<evidence type="ECO:0000256" key="2">
    <source>
        <dbReference type="ARBA" id="ARBA00022448"/>
    </source>
</evidence>
<dbReference type="NCBIfam" id="TIGR00964">
    <property type="entry name" value="secE_bact"/>
    <property type="match status" value="1"/>
</dbReference>
<evidence type="ECO:0000256" key="9">
    <source>
        <dbReference type="HAMAP-Rule" id="MF_00422"/>
    </source>
</evidence>
<comment type="function">
    <text evidence="9">Essential subunit of the Sec protein translocation channel SecYEG. Clamps together the 2 halves of SecY. May contact the channel plug during translocation.</text>
</comment>
<reference evidence="10 11" key="1">
    <citation type="journal article" date="2015" name="Microbiome">
        <title>Genomic resolution of linkages in carbon, nitrogen, and sulfur cycling among widespread estuary sediment bacteria.</title>
        <authorList>
            <person name="Baker B.J."/>
            <person name="Lazar C.S."/>
            <person name="Teske A.P."/>
            <person name="Dick G.J."/>
        </authorList>
    </citation>
    <scope>NUCLEOTIDE SEQUENCE [LARGE SCALE GENOMIC DNA]</scope>
    <source>
        <strain evidence="10">DG_78</strain>
    </source>
</reference>
<comment type="subunit">
    <text evidence="9">Component of the Sec protein translocase complex. Heterotrimer consisting of SecY, SecE and SecG subunits. The heterotrimers can form oligomers, although 1 heterotrimer is thought to be able to translocate proteins. Interacts with the ribosome. Interacts with SecDF, and other proteins may be involved. Interacts with SecA.</text>
</comment>
<comment type="similarity">
    <text evidence="9">Belongs to the SecE/SEC61-gamma family.</text>
</comment>
<dbReference type="Proteomes" id="UP000051012">
    <property type="component" value="Unassembled WGS sequence"/>
</dbReference>
<comment type="subcellular location">
    <subcellularLocation>
        <location evidence="9">Cell membrane</location>
        <topology evidence="9">Single-pass membrane protein</topology>
    </subcellularLocation>
    <subcellularLocation>
        <location evidence="1">Membrane</location>
    </subcellularLocation>
</comment>
<keyword evidence="2 9" id="KW-0813">Transport</keyword>
<feature type="transmembrane region" description="Helical" evidence="9">
    <location>
        <begin position="32"/>
        <end position="60"/>
    </location>
</feature>
<evidence type="ECO:0000256" key="7">
    <source>
        <dbReference type="ARBA" id="ARBA00023010"/>
    </source>
</evidence>
<evidence type="ECO:0000313" key="11">
    <source>
        <dbReference type="Proteomes" id="UP000051012"/>
    </source>
</evidence>
<keyword evidence="5 9" id="KW-0653">Protein transport</keyword>
<evidence type="ECO:0000256" key="5">
    <source>
        <dbReference type="ARBA" id="ARBA00022927"/>
    </source>
</evidence>
<comment type="caution">
    <text evidence="10">The sequence shown here is derived from an EMBL/GenBank/DDBJ whole genome shotgun (WGS) entry which is preliminary data.</text>
</comment>
<organism evidence="10 11">
    <name type="scientific">candidate division TA06 bacterium DG_78</name>
    <dbReference type="NCBI Taxonomy" id="1703772"/>
    <lineage>
        <taxon>Bacteria</taxon>
        <taxon>Bacteria division TA06</taxon>
    </lineage>
</organism>